<dbReference type="InterPro" id="IPR000524">
    <property type="entry name" value="Tscrpt_reg_HTH_GntR"/>
</dbReference>
<name>A0A1G8QPY1_9ACTN</name>
<keyword evidence="2" id="KW-0238">DNA-binding</keyword>
<evidence type="ECO:0000256" key="1">
    <source>
        <dbReference type="ARBA" id="ARBA00023015"/>
    </source>
</evidence>
<dbReference type="STRING" id="633440.SAMN05421869_108321"/>
<dbReference type="InterPro" id="IPR050679">
    <property type="entry name" value="Bact_HTH_transcr_reg"/>
</dbReference>
<dbReference type="Pfam" id="PF07702">
    <property type="entry name" value="UTRA"/>
    <property type="match status" value="1"/>
</dbReference>
<evidence type="ECO:0000256" key="2">
    <source>
        <dbReference type="ARBA" id="ARBA00023125"/>
    </source>
</evidence>
<proteinExistence type="predicted"/>
<gene>
    <name evidence="5" type="ORF">SAMN05421869_108321</name>
</gene>
<reference evidence="5 6" key="1">
    <citation type="submission" date="2016-10" db="EMBL/GenBank/DDBJ databases">
        <authorList>
            <person name="de Groot N.N."/>
        </authorList>
    </citation>
    <scope>NUCLEOTIDE SEQUENCE [LARGE SCALE GENOMIC DNA]</scope>
    <source>
        <strain evidence="5 6">CGMCC 4.6533</strain>
    </source>
</reference>
<evidence type="ECO:0000313" key="6">
    <source>
        <dbReference type="Proteomes" id="UP000199202"/>
    </source>
</evidence>
<feature type="domain" description="HTH gntR-type" evidence="4">
    <location>
        <begin position="4"/>
        <end position="72"/>
    </location>
</feature>
<dbReference type="PRINTS" id="PR00035">
    <property type="entry name" value="HTHGNTR"/>
</dbReference>
<dbReference type="SUPFAM" id="SSF46785">
    <property type="entry name" value="Winged helix' DNA-binding domain"/>
    <property type="match status" value="1"/>
</dbReference>
<dbReference type="SUPFAM" id="SSF64288">
    <property type="entry name" value="Chorismate lyase-like"/>
    <property type="match status" value="1"/>
</dbReference>
<dbReference type="GO" id="GO:0003700">
    <property type="term" value="F:DNA-binding transcription factor activity"/>
    <property type="evidence" value="ECO:0007669"/>
    <property type="project" value="InterPro"/>
</dbReference>
<dbReference type="Gene3D" id="1.10.10.10">
    <property type="entry name" value="Winged helix-like DNA-binding domain superfamily/Winged helix DNA-binding domain"/>
    <property type="match status" value="1"/>
</dbReference>
<dbReference type="SMART" id="SM00345">
    <property type="entry name" value="HTH_GNTR"/>
    <property type="match status" value="1"/>
</dbReference>
<protein>
    <submittedName>
        <fullName evidence="5">GntR family transcriptional regulator</fullName>
    </submittedName>
</protein>
<keyword evidence="3" id="KW-0804">Transcription</keyword>
<dbReference type="OrthoDB" id="7363114at2"/>
<evidence type="ECO:0000313" key="5">
    <source>
        <dbReference type="EMBL" id="SDJ06708.1"/>
    </source>
</evidence>
<dbReference type="CDD" id="cd07377">
    <property type="entry name" value="WHTH_GntR"/>
    <property type="match status" value="1"/>
</dbReference>
<dbReference type="RefSeq" id="WP_090933348.1">
    <property type="nucleotide sequence ID" value="NZ_FNDJ01000008.1"/>
</dbReference>
<dbReference type="Pfam" id="PF00392">
    <property type="entry name" value="GntR"/>
    <property type="match status" value="1"/>
</dbReference>
<dbReference type="GO" id="GO:0045892">
    <property type="term" value="P:negative regulation of DNA-templated transcription"/>
    <property type="evidence" value="ECO:0007669"/>
    <property type="project" value="TreeGrafter"/>
</dbReference>
<dbReference type="InterPro" id="IPR011663">
    <property type="entry name" value="UTRA"/>
</dbReference>
<organism evidence="5 6">
    <name type="scientific">Nonomuraea jiangxiensis</name>
    <dbReference type="NCBI Taxonomy" id="633440"/>
    <lineage>
        <taxon>Bacteria</taxon>
        <taxon>Bacillati</taxon>
        <taxon>Actinomycetota</taxon>
        <taxon>Actinomycetes</taxon>
        <taxon>Streptosporangiales</taxon>
        <taxon>Streptosporangiaceae</taxon>
        <taxon>Nonomuraea</taxon>
    </lineage>
</organism>
<dbReference type="SMART" id="SM00866">
    <property type="entry name" value="UTRA"/>
    <property type="match status" value="1"/>
</dbReference>
<dbReference type="Gene3D" id="3.40.1410.10">
    <property type="entry name" value="Chorismate lyase-like"/>
    <property type="match status" value="1"/>
</dbReference>
<evidence type="ECO:0000256" key="3">
    <source>
        <dbReference type="ARBA" id="ARBA00023163"/>
    </source>
</evidence>
<dbReference type="EMBL" id="FNDJ01000008">
    <property type="protein sequence ID" value="SDJ06708.1"/>
    <property type="molecule type" value="Genomic_DNA"/>
</dbReference>
<dbReference type="InterPro" id="IPR036390">
    <property type="entry name" value="WH_DNA-bd_sf"/>
</dbReference>
<dbReference type="Proteomes" id="UP000199202">
    <property type="component" value="Unassembled WGS sequence"/>
</dbReference>
<dbReference type="GO" id="GO:0003677">
    <property type="term" value="F:DNA binding"/>
    <property type="evidence" value="ECO:0007669"/>
    <property type="project" value="UniProtKB-KW"/>
</dbReference>
<dbReference type="AlphaFoldDB" id="A0A1G8QPY1"/>
<sequence>MTKRHAHEIVADSLRTQILEGRYKPGERLPSEEALTDEYGVSRNTVRVALDRLVAANLITRRRGSGSYVNTEIGISHSLGNLRSFTALLRDLGLEPGISEVEIRRDPSPPLEILGFLPSEVVWLIRRVRTGSGAPFALLDSWLPDRIGSRIDPEVLSRRQSLYASLAEDLDTKVAEATESIHAEAADERESRVLGVPLGSPLIVIRRWTYDRAGRPVEYTRSAARGDRYRYVVKLRA</sequence>
<dbReference type="PANTHER" id="PTHR44846:SF1">
    <property type="entry name" value="MANNOSYL-D-GLYCERATE TRANSPORT_METABOLISM SYSTEM REPRESSOR MNGR-RELATED"/>
    <property type="match status" value="1"/>
</dbReference>
<accession>A0A1G8QPY1</accession>
<keyword evidence="6" id="KW-1185">Reference proteome</keyword>
<dbReference type="InterPro" id="IPR028978">
    <property type="entry name" value="Chorismate_lyase_/UTRA_dom_sf"/>
</dbReference>
<keyword evidence="1" id="KW-0805">Transcription regulation</keyword>
<dbReference type="PANTHER" id="PTHR44846">
    <property type="entry name" value="MANNOSYL-D-GLYCERATE TRANSPORT/METABOLISM SYSTEM REPRESSOR MNGR-RELATED"/>
    <property type="match status" value="1"/>
</dbReference>
<dbReference type="InterPro" id="IPR036388">
    <property type="entry name" value="WH-like_DNA-bd_sf"/>
</dbReference>
<dbReference type="PROSITE" id="PS50949">
    <property type="entry name" value="HTH_GNTR"/>
    <property type="match status" value="1"/>
</dbReference>
<evidence type="ECO:0000259" key="4">
    <source>
        <dbReference type="PROSITE" id="PS50949"/>
    </source>
</evidence>